<evidence type="ECO:0000313" key="1">
    <source>
        <dbReference type="EMBL" id="KDP25750.1"/>
    </source>
</evidence>
<gene>
    <name evidence="1" type="ORF">JCGZ_23710</name>
</gene>
<dbReference type="EMBL" id="KK914977">
    <property type="protein sequence ID" value="KDP25750.1"/>
    <property type="molecule type" value="Genomic_DNA"/>
</dbReference>
<accession>A0A067K0J2</accession>
<reference evidence="1 2" key="1">
    <citation type="journal article" date="2014" name="PLoS ONE">
        <title>Global Analysis of Gene Expression Profiles in Physic Nut (Jatropha curcas L.) Seedlings Exposed to Salt Stress.</title>
        <authorList>
            <person name="Zhang L."/>
            <person name="Zhang C."/>
            <person name="Wu P."/>
            <person name="Chen Y."/>
            <person name="Li M."/>
            <person name="Jiang H."/>
            <person name="Wu G."/>
        </authorList>
    </citation>
    <scope>NUCLEOTIDE SEQUENCE [LARGE SCALE GENOMIC DNA]</scope>
    <source>
        <strain evidence="2">cv. GZQX0401</strain>
        <tissue evidence="1">Young leaves</tissue>
    </source>
</reference>
<evidence type="ECO:0000313" key="2">
    <source>
        <dbReference type="Proteomes" id="UP000027138"/>
    </source>
</evidence>
<dbReference type="Proteomes" id="UP000027138">
    <property type="component" value="Unassembled WGS sequence"/>
</dbReference>
<protein>
    <submittedName>
        <fullName evidence="1">Uncharacterized protein</fullName>
    </submittedName>
</protein>
<dbReference type="AlphaFoldDB" id="A0A067K0J2"/>
<proteinExistence type="predicted"/>
<name>A0A067K0J2_JATCU</name>
<sequence length="78" mass="8585">MPPKLSKKIRTRLATDRDHLVTARTIQSLGGGSGSQRSSVRHQEEVVIVSPIHVPATEQPLPELPRLPAPIFFNSSLH</sequence>
<organism evidence="1 2">
    <name type="scientific">Jatropha curcas</name>
    <name type="common">Barbados nut</name>
    <dbReference type="NCBI Taxonomy" id="180498"/>
    <lineage>
        <taxon>Eukaryota</taxon>
        <taxon>Viridiplantae</taxon>
        <taxon>Streptophyta</taxon>
        <taxon>Embryophyta</taxon>
        <taxon>Tracheophyta</taxon>
        <taxon>Spermatophyta</taxon>
        <taxon>Magnoliopsida</taxon>
        <taxon>eudicotyledons</taxon>
        <taxon>Gunneridae</taxon>
        <taxon>Pentapetalae</taxon>
        <taxon>rosids</taxon>
        <taxon>fabids</taxon>
        <taxon>Malpighiales</taxon>
        <taxon>Euphorbiaceae</taxon>
        <taxon>Crotonoideae</taxon>
        <taxon>Jatropheae</taxon>
        <taxon>Jatropha</taxon>
    </lineage>
</organism>
<keyword evidence="2" id="KW-1185">Reference proteome</keyword>